<dbReference type="PROSITE" id="PS50404">
    <property type="entry name" value="GST_NTER"/>
    <property type="match status" value="1"/>
</dbReference>
<name>F8ERT7_ZYMMT</name>
<reference evidence="2 3" key="1">
    <citation type="journal article" date="2011" name="J. Bacteriol.">
        <title>Genome sequence of the ethanol-producing Zymomonas mobilis subsp. pomaceae lectotype strain ATCC 29192.</title>
        <authorList>
            <person name="Kouvelis V.N."/>
            <person name="Davenport K.W."/>
            <person name="Brettin T.S."/>
            <person name="Bruce D."/>
            <person name="Detter C."/>
            <person name="Han C.S."/>
            <person name="Nolan M."/>
            <person name="Tapia R."/>
            <person name="Damoulaki A."/>
            <person name="Kyrpides N.C."/>
            <person name="Typas M.A."/>
            <person name="Pappas K.M."/>
        </authorList>
    </citation>
    <scope>NUCLEOTIDE SEQUENCE [LARGE SCALE GENOMIC DNA]</scope>
    <source>
        <strain evidence="3">ATCC 29192 / DSM 22645 / JCM 10191 / CCUG 17912 / NBRC 13757 / NCIMB 11200 / NRRL B-4491 / Barker I</strain>
    </source>
</reference>
<dbReference type="Pfam" id="PF13417">
    <property type="entry name" value="GST_N_3"/>
    <property type="match status" value="1"/>
</dbReference>
<feature type="domain" description="GST N-terminal" evidence="1">
    <location>
        <begin position="1"/>
        <end position="78"/>
    </location>
</feature>
<organism evidence="2 3">
    <name type="scientific">Zymomonas mobilis subsp. pomaceae (strain ATCC 29192 / DSM 22645 / JCM 10191 / CCUG 17912 / NBRC 13757 / NCIMB 11200 / NRRL B-4491 / Barker I)</name>
    <dbReference type="NCBI Taxonomy" id="579138"/>
    <lineage>
        <taxon>Bacteria</taxon>
        <taxon>Pseudomonadati</taxon>
        <taxon>Pseudomonadota</taxon>
        <taxon>Alphaproteobacteria</taxon>
        <taxon>Sphingomonadales</taxon>
        <taxon>Zymomonadaceae</taxon>
        <taxon>Zymomonas</taxon>
    </lineage>
</organism>
<dbReference type="EMBL" id="CP002865">
    <property type="protein sequence ID" value="AEI37545.1"/>
    <property type="molecule type" value="Genomic_DNA"/>
</dbReference>
<dbReference type="SUPFAM" id="SSF52833">
    <property type="entry name" value="Thioredoxin-like"/>
    <property type="match status" value="1"/>
</dbReference>
<dbReference type="InterPro" id="IPR007494">
    <property type="entry name" value="Glutaredoxin2_C"/>
</dbReference>
<dbReference type="SUPFAM" id="SSF47616">
    <property type="entry name" value="GST C-terminal domain-like"/>
    <property type="match status" value="1"/>
</dbReference>
<dbReference type="InterPro" id="IPR036282">
    <property type="entry name" value="Glutathione-S-Trfase_C_sf"/>
</dbReference>
<accession>F8ERT7</accession>
<dbReference type="STRING" id="579138.Zymop_0643"/>
<dbReference type="InterPro" id="IPR036249">
    <property type="entry name" value="Thioredoxin-like_sf"/>
</dbReference>
<dbReference type="InterPro" id="IPR011901">
    <property type="entry name" value="Grx2"/>
</dbReference>
<dbReference type="Proteomes" id="UP000000491">
    <property type="component" value="Chromosome"/>
</dbReference>
<dbReference type="PATRIC" id="fig|579138.3.peg.677"/>
<protein>
    <submittedName>
        <fullName evidence="2">Glutaredoxin, GrxB family</fullName>
    </submittedName>
</protein>
<dbReference type="AlphaFoldDB" id="F8ERT7"/>
<dbReference type="PROSITE" id="PS51354">
    <property type="entry name" value="GLUTAREDOXIN_2"/>
    <property type="match status" value="1"/>
</dbReference>
<dbReference type="Gene3D" id="3.40.30.10">
    <property type="entry name" value="Glutaredoxin"/>
    <property type="match status" value="1"/>
</dbReference>
<dbReference type="PROSITE" id="PS00195">
    <property type="entry name" value="GLUTAREDOXIN_1"/>
    <property type="match status" value="1"/>
</dbReference>
<dbReference type="CDD" id="cd03199">
    <property type="entry name" value="GST_C_GRX2"/>
    <property type="match status" value="1"/>
</dbReference>
<dbReference type="NCBIfam" id="TIGR02182">
    <property type="entry name" value="GRXB"/>
    <property type="match status" value="1"/>
</dbReference>
<evidence type="ECO:0000313" key="2">
    <source>
        <dbReference type="EMBL" id="AEI37545.1"/>
    </source>
</evidence>
<sequence length="215" mass="23852">MTPKLYVYEHCPFCVKARMIFGLKNIAFEKVILLNDNEADPIRMVGKKTLPILEEEGHFMGESMDIVAHVDKQNQPIVVGPTSPEIAAWLKEVMPLSAPLIMPRVACAPLKDFATTGARAYFLCKKEALTGPFNECLGKSESLVEELNLLLEKLAPMIKESNAVNGQLSTDDFHLFAQLRSFSIVKNAHYPLEVATYLQTMSKLSKVSLLDAVAV</sequence>
<dbReference type="Pfam" id="PF04399">
    <property type="entry name" value="Glutaredoxin2_C"/>
    <property type="match status" value="1"/>
</dbReference>
<evidence type="ECO:0000259" key="1">
    <source>
        <dbReference type="PROSITE" id="PS50404"/>
    </source>
</evidence>
<dbReference type="RefSeq" id="WP_013933944.1">
    <property type="nucleotide sequence ID" value="NC_015709.1"/>
</dbReference>
<proteinExistence type="predicted"/>
<dbReference type="Gene3D" id="1.20.1050.10">
    <property type="match status" value="1"/>
</dbReference>
<dbReference type="CDD" id="cd03037">
    <property type="entry name" value="GST_N_GRX2"/>
    <property type="match status" value="1"/>
</dbReference>
<dbReference type="HOGENOM" id="CLU_072939_0_1_5"/>
<dbReference type="InterPro" id="IPR011767">
    <property type="entry name" value="GLR_AS"/>
</dbReference>
<gene>
    <name evidence="2" type="ordered locus">Zymop_0643</name>
</gene>
<dbReference type="InterPro" id="IPR004045">
    <property type="entry name" value="Glutathione_S-Trfase_N"/>
</dbReference>
<dbReference type="GO" id="GO:0005829">
    <property type="term" value="C:cytosol"/>
    <property type="evidence" value="ECO:0007669"/>
    <property type="project" value="InterPro"/>
</dbReference>
<dbReference type="NCBIfam" id="NF007702">
    <property type="entry name" value="PRK10387.1"/>
    <property type="match status" value="1"/>
</dbReference>
<dbReference type="eggNOG" id="COG2999">
    <property type="taxonomic scope" value="Bacteria"/>
</dbReference>
<evidence type="ECO:0000313" key="3">
    <source>
        <dbReference type="Proteomes" id="UP000000491"/>
    </source>
</evidence>
<dbReference type="KEGG" id="zmp:Zymop_0643"/>